<evidence type="ECO:0000256" key="1">
    <source>
        <dbReference type="ARBA" id="ARBA00022438"/>
    </source>
</evidence>
<dbReference type="InterPro" id="IPR045357">
    <property type="entry name" value="Aminopeptidase_N-like_N"/>
</dbReference>
<dbReference type="Gene3D" id="1.10.390.10">
    <property type="entry name" value="Neutral Protease Domain 2"/>
    <property type="match status" value="1"/>
</dbReference>
<dbReference type="InterPro" id="IPR014782">
    <property type="entry name" value="Peptidase_M1_dom"/>
</dbReference>
<dbReference type="OrthoDB" id="100605at2"/>
<dbReference type="AlphaFoldDB" id="A0A437JV79"/>
<dbReference type="InterPro" id="IPR037144">
    <property type="entry name" value="Peptidase_M1_pepN_C_sf"/>
</dbReference>
<dbReference type="Pfam" id="PF01433">
    <property type="entry name" value="Peptidase_M1"/>
    <property type="match status" value="1"/>
</dbReference>
<dbReference type="GO" id="GO:0006508">
    <property type="term" value="P:proteolysis"/>
    <property type="evidence" value="ECO:0007669"/>
    <property type="project" value="UniProtKB-UniRule"/>
</dbReference>
<name>A0A437JV79_9BURK</name>
<dbReference type="EC" id="3.4.11.2" evidence="2"/>
<dbReference type="GO" id="GO:0016285">
    <property type="term" value="F:alanyl aminopeptidase activity"/>
    <property type="evidence" value="ECO:0007669"/>
    <property type="project" value="UniProtKB-EC"/>
</dbReference>
<comment type="caution">
    <text evidence="8">The sequence shown here is derived from an EMBL/GenBank/DDBJ whole genome shotgun (WGS) entry which is preliminary data.</text>
</comment>
<evidence type="ECO:0000256" key="2">
    <source>
        <dbReference type="NCBIfam" id="TIGR02414"/>
    </source>
</evidence>
<keyword evidence="1 8" id="KW-0378">Hydrolase</keyword>
<feature type="compositionally biased region" description="Low complexity" evidence="3">
    <location>
        <begin position="14"/>
        <end position="25"/>
    </location>
</feature>
<dbReference type="Pfam" id="PF17432">
    <property type="entry name" value="DUF3458_C"/>
    <property type="match status" value="1"/>
</dbReference>
<evidence type="ECO:0000259" key="7">
    <source>
        <dbReference type="Pfam" id="PF17900"/>
    </source>
</evidence>
<dbReference type="GO" id="GO:0008270">
    <property type="term" value="F:zinc ion binding"/>
    <property type="evidence" value="ECO:0007669"/>
    <property type="project" value="InterPro"/>
</dbReference>
<gene>
    <name evidence="8" type="ORF">ENE75_10640</name>
</gene>
<dbReference type="Gene3D" id="1.25.50.10">
    <property type="entry name" value="Peptidase M1, alanyl aminopeptidase, C-terminal domain"/>
    <property type="match status" value="1"/>
</dbReference>
<dbReference type="Pfam" id="PF11940">
    <property type="entry name" value="DUF3458"/>
    <property type="match status" value="1"/>
</dbReference>
<dbReference type="GO" id="GO:0008237">
    <property type="term" value="F:metallopeptidase activity"/>
    <property type="evidence" value="ECO:0007669"/>
    <property type="project" value="UniProtKB-UniRule"/>
</dbReference>
<dbReference type="PANTHER" id="PTHR46322">
    <property type="entry name" value="PUROMYCIN-SENSITIVE AMINOPEPTIDASE"/>
    <property type="match status" value="1"/>
</dbReference>
<evidence type="ECO:0000256" key="3">
    <source>
        <dbReference type="SAM" id="MobiDB-lite"/>
    </source>
</evidence>
<feature type="compositionally biased region" description="Basic and acidic residues" evidence="3">
    <location>
        <begin position="43"/>
        <end position="52"/>
    </location>
</feature>
<dbReference type="InterPro" id="IPR024601">
    <property type="entry name" value="Peptidase_M1_pepN_C"/>
</dbReference>
<feature type="region of interest" description="Disordered" evidence="3">
    <location>
        <begin position="1"/>
        <end position="57"/>
    </location>
</feature>
<dbReference type="Gene3D" id="2.60.40.1730">
    <property type="entry name" value="tricorn interacting facor f3 domain"/>
    <property type="match status" value="1"/>
</dbReference>
<accession>A0A437JV79</accession>
<dbReference type="SUPFAM" id="SSF55486">
    <property type="entry name" value="Metalloproteases ('zincins'), catalytic domain"/>
    <property type="match status" value="1"/>
</dbReference>
<dbReference type="NCBIfam" id="TIGR02414">
    <property type="entry name" value="pepN_proteo"/>
    <property type="match status" value="1"/>
</dbReference>
<feature type="compositionally biased region" description="Polar residues" evidence="3">
    <location>
        <begin position="1"/>
        <end position="10"/>
    </location>
</feature>
<dbReference type="InterPro" id="IPR038438">
    <property type="entry name" value="PepN_Ig-like_sf"/>
</dbReference>
<keyword evidence="1 8" id="KW-0031">Aminopeptidase</keyword>
<dbReference type="Proteomes" id="UP000288178">
    <property type="component" value="Unassembled WGS sequence"/>
</dbReference>
<dbReference type="PANTHER" id="PTHR46322:SF1">
    <property type="entry name" value="PUROMYCIN-SENSITIVE AMINOPEPTIDASE"/>
    <property type="match status" value="1"/>
</dbReference>
<evidence type="ECO:0000313" key="9">
    <source>
        <dbReference type="Proteomes" id="UP000288178"/>
    </source>
</evidence>
<dbReference type="Pfam" id="PF17900">
    <property type="entry name" value="Peptidase_M1_N"/>
    <property type="match status" value="1"/>
</dbReference>
<dbReference type="InterPro" id="IPR027268">
    <property type="entry name" value="Peptidase_M4/M1_CTD_sf"/>
</dbReference>
<feature type="domain" description="Peptidase M1 membrane alanine aminopeptidase" evidence="4">
    <location>
        <begin position="284"/>
        <end position="496"/>
    </location>
</feature>
<protein>
    <recommendedName>
        <fullName evidence="2">Aminopeptidase N</fullName>
        <ecNumber evidence="2">3.4.11.2</ecNumber>
    </recommendedName>
</protein>
<evidence type="ECO:0000259" key="6">
    <source>
        <dbReference type="Pfam" id="PF17432"/>
    </source>
</evidence>
<feature type="domain" description="Aminopeptidase N-like N-terminal" evidence="7">
    <location>
        <begin position="175"/>
        <end position="245"/>
    </location>
</feature>
<dbReference type="InterPro" id="IPR012779">
    <property type="entry name" value="Peptidase_M1_pepN"/>
</dbReference>
<keyword evidence="1 8" id="KW-0645">Protease</keyword>
<evidence type="ECO:0000259" key="5">
    <source>
        <dbReference type="Pfam" id="PF11940"/>
    </source>
</evidence>
<reference evidence="8 9" key="1">
    <citation type="submission" date="2019-01" db="EMBL/GenBank/DDBJ databases">
        <authorList>
            <person name="Chen W.-M."/>
        </authorList>
    </citation>
    <scope>NUCLEOTIDE SEQUENCE [LARGE SCALE GENOMIC DNA]</scope>
    <source>
        <strain evidence="8 9">ICH-3</strain>
    </source>
</reference>
<dbReference type="EMBL" id="SACT01000003">
    <property type="protein sequence ID" value="RVT51295.1"/>
    <property type="molecule type" value="Genomic_DNA"/>
</dbReference>
<dbReference type="InterPro" id="IPR035414">
    <property type="entry name" value="Peptidase_M1_pepN_Ig-like"/>
</dbReference>
<evidence type="ECO:0000313" key="8">
    <source>
        <dbReference type="EMBL" id="RVT51295.1"/>
    </source>
</evidence>
<organism evidence="8 9">
    <name type="scientific">Rubrivivax albus</name>
    <dbReference type="NCBI Taxonomy" id="2499835"/>
    <lineage>
        <taxon>Bacteria</taxon>
        <taxon>Pseudomonadati</taxon>
        <taxon>Pseudomonadota</taxon>
        <taxon>Betaproteobacteria</taxon>
        <taxon>Burkholderiales</taxon>
        <taxon>Sphaerotilaceae</taxon>
        <taxon>Rubrivivax</taxon>
    </lineage>
</organism>
<feature type="domain" description="Peptidase M1 alanyl aminopeptidase Ig-like fold" evidence="5">
    <location>
        <begin position="501"/>
        <end position="595"/>
    </location>
</feature>
<dbReference type="Gene3D" id="2.60.40.1840">
    <property type="match status" value="1"/>
</dbReference>
<proteinExistence type="predicted"/>
<dbReference type="Gene3D" id="3.30.2010.30">
    <property type="match status" value="1"/>
</dbReference>
<sequence length="928" mass="102971">MPGSWPTSSGRARWWWSPSCPESPSARSTRNRCAPSWQPGKHRMADPSHPDGDASPDTAVRLHRREAWQPWDHELERVELAFELDAECTVVTASLQLHRRSGADQAAPLVLSGRELTLLSVMLDGRELSDGQVAVGDRTLTVHGLPERFELCLRTRLEPVRNLSGRGLFVLGGTLVTQMEPEGLSRVTYFPDRPDVLARYRVTLTADAARYPVLLSNGDCTERRELPDGRHQVVWDDPFRKPSYVFGLVAGDLAAIRDTCRFPSGREVRLAVYAPVGHIRHCRFALEAVRRAMLWDEATYGLECDVNDYSLVALPGFPGAMENKGLNLYDLAGVLADTEITTDDEALTIERIIAHEYFHNWTGNRVTCRDWFQLSLKEGLTRFRDQTYIDDRLGGAYRIDTVRALLRNQFPEDDGPNRHPIRPERYADVEELYTATVYEKGAEVIRMMHTLLGPARFTAGVRDYLARHDGQAVTTDEFVDAMARAGGRDLAAFRRWYVQAGRPRVHVERQAQDGGIALTLTQTLAVAPDALPLTIPVRVSWFDRSGQALSPQLADGGDPALIEIAAAATRVVYADLPPDAVPSLFEGLSAPVGIEPHLDSDERLVLLAHATDPWARWNAAQGLMTDAIRAQAAAARDGASLSFADFPIQAFARLLDEAQEAPDSRLVLAELLRVPDEPVLSDGQPFIDVDGHHAARTALRASLGQALRPQLLRAVQDLGEPGDGELMHVGGLGRRRLAAVCLDLLAAVGDDEVARLCHERVLAAPTMTERFDALACLVDIEHPLRQSALDAFIDRWRDHPTVVAKWFTAQALARSPGAIERIMALQIHPLFDPQNMALGLALLGSFFRQNRVAFHDAQGRGYEWLADVLLMLDRLGRPGAVWLTPQISQWRRHLPERQAAMRRALERVAGTAGLSNGTRGLVMRFLDE</sequence>
<dbReference type="InterPro" id="IPR042097">
    <property type="entry name" value="Aminopeptidase_N-like_N_sf"/>
</dbReference>
<dbReference type="SUPFAM" id="SSF63737">
    <property type="entry name" value="Leukotriene A4 hydrolase N-terminal domain"/>
    <property type="match status" value="1"/>
</dbReference>
<feature type="domain" description="Peptidase M1 alanyl aminopeptidase C-terminal" evidence="6">
    <location>
        <begin position="601"/>
        <end position="926"/>
    </location>
</feature>
<dbReference type="CDD" id="cd09600">
    <property type="entry name" value="M1_APN"/>
    <property type="match status" value="1"/>
</dbReference>
<evidence type="ECO:0000259" key="4">
    <source>
        <dbReference type="Pfam" id="PF01433"/>
    </source>
</evidence>
<keyword evidence="9" id="KW-1185">Reference proteome</keyword>